<evidence type="ECO:0000313" key="1">
    <source>
        <dbReference type="EMBL" id="WHM22901.1"/>
    </source>
</evidence>
<dbReference type="EMBL" id="CP125292">
    <property type="protein sequence ID" value="WHM22901.1"/>
    <property type="molecule type" value="Genomic_DNA"/>
</dbReference>
<accession>A0AAQ3ESL3</accession>
<dbReference type="Proteomes" id="UP001229422">
    <property type="component" value="Chromosome"/>
</dbReference>
<name>A0AAQ3ESL3_BACIU</name>
<dbReference type="RefSeq" id="WP_283010159.1">
    <property type="nucleotide sequence ID" value="NZ_CP125292.1"/>
</dbReference>
<protein>
    <submittedName>
        <fullName evidence="1">Uncharacterized protein</fullName>
    </submittedName>
</protein>
<evidence type="ECO:0000313" key="2">
    <source>
        <dbReference type="Proteomes" id="UP001229422"/>
    </source>
</evidence>
<organism evidence="1 2">
    <name type="scientific">Bacillus subtilis</name>
    <dbReference type="NCBI Taxonomy" id="1423"/>
    <lineage>
        <taxon>Bacteria</taxon>
        <taxon>Bacillati</taxon>
        <taxon>Bacillota</taxon>
        <taxon>Bacilli</taxon>
        <taxon>Bacillales</taxon>
        <taxon>Bacillaceae</taxon>
        <taxon>Bacillus</taxon>
    </lineage>
</organism>
<reference evidence="1" key="1">
    <citation type="submission" date="2023-05" db="EMBL/GenBank/DDBJ databases">
        <title>Complete genome sequence of Bacillus subtilis SRCM117797 isolated from Soybean paste.</title>
        <authorList>
            <person name="Abraha H.B."/>
            <person name="Kim K.-P."/>
            <person name="Ryu M.-S."/>
            <person name="Jeong D.-Y."/>
        </authorList>
    </citation>
    <scope>NUCLEOTIDE SEQUENCE</scope>
    <source>
        <strain evidence="1">SRCM117797</strain>
    </source>
</reference>
<sequence>MNHTDNPIISAVICKLNAQQEKGLAKYGQPVQVSAYDLRGWLQHALEETLDHAVYLEAAIQTLVHTSEKVEISEAQALAICEGIKCYEAQGLKRGERLYKLFVFEHCRVKRGDTKPWEGIFQALNDMSSIDFRNAIFDGYVVKEGAE</sequence>
<gene>
    <name evidence="1" type="ORF">QL281_07675</name>
</gene>
<dbReference type="AlphaFoldDB" id="A0AAQ3ESL3"/>
<proteinExistence type="predicted"/>